<dbReference type="EMBL" id="LGRX02034384">
    <property type="protein sequence ID" value="KAK3237959.1"/>
    <property type="molecule type" value="Genomic_DNA"/>
</dbReference>
<proteinExistence type="predicted"/>
<dbReference type="Proteomes" id="UP001190700">
    <property type="component" value="Unassembled WGS sequence"/>
</dbReference>
<protein>
    <submittedName>
        <fullName evidence="2">Uncharacterized protein</fullName>
    </submittedName>
</protein>
<comment type="caution">
    <text evidence="2">The sequence shown here is derived from an EMBL/GenBank/DDBJ whole genome shotgun (WGS) entry which is preliminary data.</text>
</comment>
<evidence type="ECO:0000256" key="1">
    <source>
        <dbReference type="SAM" id="Phobius"/>
    </source>
</evidence>
<sequence>MEPGKQMEALNAQRRLGFWSLKQMEGRQTRRGVGSWSLKQMEALNAQMRWIMEPEADRAERAVRWANSGTATSPGEAFWKVLEEYKQGDPIGTEYNPHQPLIYLKVLEQVYVEDSSSLDALREMEMEASTDCDWSSGELVDKLTGGSCDSAAIFDSSEQLYDEAVASILLVLALAAILLFGMVVVMWQLLGAEGLGEGVVGPSEKPVERLGTILRLLVSGAARGGVNDEAAVASSSPPGLIGKRGTEAQGLVAQLVQALQHASVPGLLRGCPGEEVESLLIAVCDEAEAVTGVPLQPVRAGMTRARQTLSSLCRHANYLEDSLTGSALPPQPLFSIPALE</sequence>
<feature type="transmembrane region" description="Helical" evidence="1">
    <location>
        <begin position="164"/>
        <end position="187"/>
    </location>
</feature>
<name>A0AAE0BL26_9CHLO</name>
<keyword evidence="1" id="KW-0812">Transmembrane</keyword>
<evidence type="ECO:0000313" key="2">
    <source>
        <dbReference type="EMBL" id="KAK3237959.1"/>
    </source>
</evidence>
<reference evidence="2 3" key="1">
    <citation type="journal article" date="2015" name="Genome Biol. Evol.">
        <title>Comparative Genomics of a Bacterivorous Green Alga Reveals Evolutionary Causalities and Consequences of Phago-Mixotrophic Mode of Nutrition.</title>
        <authorList>
            <person name="Burns J.A."/>
            <person name="Paasch A."/>
            <person name="Narechania A."/>
            <person name="Kim E."/>
        </authorList>
    </citation>
    <scope>NUCLEOTIDE SEQUENCE [LARGE SCALE GENOMIC DNA]</scope>
    <source>
        <strain evidence="2 3">PLY_AMNH</strain>
    </source>
</reference>
<gene>
    <name evidence="2" type="ORF">CYMTET_51996</name>
</gene>
<dbReference type="AlphaFoldDB" id="A0AAE0BL26"/>
<evidence type="ECO:0000313" key="3">
    <source>
        <dbReference type="Proteomes" id="UP001190700"/>
    </source>
</evidence>
<keyword evidence="1" id="KW-1133">Transmembrane helix</keyword>
<keyword evidence="3" id="KW-1185">Reference proteome</keyword>
<keyword evidence="1" id="KW-0472">Membrane</keyword>
<organism evidence="2 3">
    <name type="scientific">Cymbomonas tetramitiformis</name>
    <dbReference type="NCBI Taxonomy" id="36881"/>
    <lineage>
        <taxon>Eukaryota</taxon>
        <taxon>Viridiplantae</taxon>
        <taxon>Chlorophyta</taxon>
        <taxon>Pyramimonadophyceae</taxon>
        <taxon>Pyramimonadales</taxon>
        <taxon>Pyramimonadaceae</taxon>
        <taxon>Cymbomonas</taxon>
    </lineage>
</organism>
<accession>A0AAE0BL26</accession>